<feature type="region of interest" description="Disordered" evidence="1">
    <location>
        <begin position="91"/>
        <end position="115"/>
    </location>
</feature>
<evidence type="ECO:0000313" key="2">
    <source>
        <dbReference type="EMBL" id="THU70731.1"/>
    </source>
</evidence>
<name>A0A4S8K720_MUSBA</name>
<sequence length="115" mass="12956">MPRYDSQLENASLCLEDDPIDSMQLASELNLERLVFLIDTNPLTFRQKGSRKGKYFPRNLLEDPAETPKRGKFRLVLVENSLFDEPELEEAGRLCSGPQSGEELEDIGRLGAAQS</sequence>
<accession>A0A4S8K720</accession>
<dbReference type="EMBL" id="PYDT01000002">
    <property type="protein sequence ID" value="THU70731.1"/>
    <property type="molecule type" value="Genomic_DNA"/>
</dbReference>
<comment type="caution">
    <text evidence="2">The sequence shown here is derived from an EMBL/GenBank/DDBJ whole genome shotgun (WGS) entry which is preliminary data.</text>
</comment>
<gene>
    <name evidence="2" type="ORF">C4D60_Mb08t28040</name>
</gene>
<dbReference type="AlphaFoldDB" id="A0A4S8K720"/>
<dbReference type="Proteomes" id="UP000317650">
    <property type="component" value="Chromosome 8"/>
</dbReference>
<keyword evidence="3" id="KW-1185">Reference proteome</keyword>
<proteinExistence type="predicted"/>
<evidence type="ECO:0000313" key="3">
    <source>
        <dbReference type="Proteomes" id="UP000317650"/>
    </source>
</evidence>
<evidence type="ECO:0000256" key="1">
    <source>
        <dbReference type="SAM" id="MobiDB-lite"/>
    </source>
</evidence>
<reference evidence="2 3" key="1">
    <citation type="journal article" date="2019" name="Nat. Plants">
        <title>Genome sequencing of Musa balbisiana reveals subgenome evolution and function divergence in polyploid bananas.</title>
        <authorList>
            <person name="Yao X."/>
        </authorList>
    </citation>
    <scope>NUCLEOTIDE SEQUENCE [LARGE SCALE GENOMIC DNA]</scope>
    <source>
        <strain evidence="3">cv. DH-PKW</strain>
        <tissue evidence="2">Leaves</tissue>
    </source>
</reference>
<organism evidence="2 3">
    <name type="scientific">Musa balbisiana</name>
    <name type="common">Banana</name>
    <dbReference type="NCBI Taxonomy" id="52838"/>
    <lineage>
        <taxon>Eukaryota</taxon>
        <taxon>Viridiplantae</taxon>
        <taxon>Streptophyta</taxon>
        <taxon>Embryophyta</taxon>
        <taxon>Tracheophyta</taxon>
        <taxon>Spermatophyta</taxon>
        <taxon>Magnoliopsida</taxon>
        <taxon>Liliopsida</taxon>
        <taxon>Zingiberales</taxon>
        <taxon>Musaceae</taxon>
        <taxon>Musa</taxon>
    </lineage>
</organism>
<protein>
    <submittedName>
        <fullName evidence="2">Uncharacterized protein</fullName>
    </submittedName>
</protein>